<protein>
    <submittedName>
        <fullName evidence="7">Ig-like domain-containing protein</fullName>
    </submittedName>
</protein>
<dbReference type="Proteomes" id="UP000198953">
    <property type="component" value="Unassembled WGS sequence"/>
</dbReference>
<feature type="domain" description="Carbohydrate-binding module family 96" evidence="6">
    <location>
        <begin position="396"/>
        <end position="477"/>
    </location>
</feature>
<dbReference type="Pfam" id="PF24517">
    <property type="entry name" value="CBM96"/>
    <property type="match status" value="1"/>
</dbReference>
<dbReference type="Gene3D" id="2.60.40.1220">
    <property type="match status" value="1"/>
</dbReference>
<evidence type="ECO:0000256" key="3">
    <source>
        <dbReference type="ARBA" id="ARBA00022729"/>
    </source>
</evidence>
<gene>
    <name evidence="7" type="ORF">SAMN05660976_06814</name>
</gene>
<keyword evidence="3" id="KW-0732">Signal</keyword>
<proteinExistence type="predicted"/>
<accession>A0A1H8DW13</accession>
<evidence type="ECO:0000256" key="4">
    <source>
        <dbReference type="SAM" id="MobiDB-lite"/>
    </source>
</evidence>
<dbReference type="OrthoDB" id="3543639at2"/>
<evidence type="ECO:0000256" key="2">
    <source>
        <dbReference type="ARBA" id="ARBA00022525"/>
    </source>
</evidence>
<evidence type="ECO:0000259" key="6">
    <source>
        <dbReference type="Pfam" id="PF24517"/>
    </source>
</evidence>
<evidence type="ECO:0000256" key="1">
    <source>
        <dbReference type="ARBA" id="ARBA00004613"/>
    </source>
</evidence>
<evidence type="ECO:0000313" key="8">
    <source>
        <dbReference type="Proteomes" id="UP000198953"/>
    </source>
</evidence>
<keyword evidence="8" id="KW-1185">Reference proteome</keyword>
<dbReference type="AlphaFoldDB" id="A0A1H8DW13"/>
<reference evidence="7 8" key="1">
    <citation type="submission" date="2016-10" db="EMBL/GenBank/DDBJ databases">
        <authorList>
            <person name="de Groot N.N."/>
        </authorList>
    </citation>
    <scope>NUCLEOTIDE SEQUENCE [LARGE SCALE GENOMIC DNA]</scope>
    <source>
        <strain evidence="7 8">DSM 43357</strain>
    </source>
</reference>
<dbReference type="GO" id="GO:0005576">
    <property type="term" value="C:extracellular region"/>
    <property type="evidence" value="ECO:0007669"/>
    <property type="project" value="UniProtKB-SubCell"/>
</dbReference>
<keyword evidence="2" id="KW-0964">Secreted</keyword>
<evidence type="ECO:0000313" key="7">
    <source>
        <dbReference type="EMBL" id="SEN11044.1"/>
    </source>
</evidence>
<evidence type="ECO:0000259" key="5">
    <source>
        <dbReference type="Pfam" id="PF13205"/>
    </source>
</evidence>
<name>A0A1H8DW13_9ACTN</name>
<dbReference type="InterPro" id="IPR055372">
    <property type="entry name" value="CBM96"/>
</dbReference>
<dbReference type="EMBL" id="FOBF01000022">
    <property type="protein sequence ID" value="SEN11044.1"/>
    <property type="molecule type" value="Genomic_DNA"/>
</dbReference>
<organism evidence="7 8">
    <name type="scientific">Nonomuraea pusilla</name>
    <dbReference type="NCBI Taxonomy" id="46177"/>
    <lineage>
        <taxon>Bacteria</taxon>
        <taxon>Bacillati</taxon>
        <taxon>Actinomycetota</taxon>
        <taxon>Actinomycetes</taxon>
        <taxon>Streptosporangiales</taxon>
        <taxon>Streptosporangiaceae</taxon>
        <taxon>Nonomuraea</taxon>
    </lineage>
</organism>
<comment type="subcellular location">
    <subcellularLocation>
        <location evidence="1">Secreted</location>
    </subcellularLocation>
</comment>
<feature type="non-terminal residue" evidence="7">
    <location>
        <position position="794"/>
    </location>
</feature>
<dbReference type="InterPro" id="IPR014755">
    <property type="entry name" value="Cu-Rt/internalin_Ig-like"/>
</dbReference>
<dbReference type="STRING" id="46177.SAMN05660976_06814"/>
<dbReference type="Pfam" id="PF13205">
    <property type="entry name" value="Big_5"/>
    <property type="match status" value="1"/>
</dbReference>
<dbReference type="InterPro" id="IPR032812">
    <property type="entry name" value="SbsA_Ig"/>
</dbReference>
<feature type="domain" description="SbsA Ig-like" evidence="5">
    <location>
        <begin position="656"/>
        <end position="753"/>
    </location>
</feature>
<sequence length="794" mass="85481">MPKFRQILTRFAAPARRVCPATQGPCPSTGGWYTPRLEPESTHRSNIATEGWFTFVAPMCQDRLVLLVISRRAPMVSSVKLFKLHGYPRRASLAVFLGLSISLLVVPPAAAESPTPTPTSAPPVMAPLPNPVRTALTEAKKQGKQVEIPALHRPNMTTVANPDGKTVGTYIYHDPVRFKKEDGTWQTIDTTLLQEKGVVRPKAINDAVTLSAGGNTQLLSIKSTNGVMQLSSTEMLPAPTLSGSTANYANVYGEGIDLQIQITPTGIRQNVVIQKRPGKPLTIRMPIQGEQGLKYRTKSGKVEVIREGKKVADVSPGIMLDAKAANSITDGGIVTASVEADGSNLIYTPDAKFLADEQTEYPVILASDPTPWYGPGFPADAFIATDDRFWGATVTQDMKLMVAGRSKGGYLYRSYIKFDLSNAPFYGRKIINADTRPWNFITSGCGTNGGDMVVRRVTSDWSMSTLRWTNQPSVTTSGQGIKNSGYGRILGDTSEQDIYCPDGEGEIYYSIEGIVQAWADGQPNYGLQISALNEGSGFTWRQYLTSEEDYDLGRPPVLFVLYEPPTETKVQGFFVPGPSDGTPPTDEMVAAHLTDRAEHPSLPGLDTEQARGLREDAEQAFIQDAGFGFYPPEDVSREDWLAELDLSEETSEPETDTTPPNVVATDPAANANEVPVSAVVQATFDEPIITPTFLLKKSDGSIIEGDLTFKGASLSFVPAQALTPTTTYTAEIKGAVDVDGNVMTASYSWAFTTAAGLPPVTGLVAAYGMNEGTGSSVADASGKGNSGTTRDTAW</sequence>
<dbReference type="NCBIfam" id="NF033679">
    <property type="entry name" value="DNRLRE_dom"/>
    <property type="match status" value="1"/>
</dbReference>
<feature type="region of interest" description="Disordered" evidence="4">
    <location>
        <begin position="775"/>
        <end position="794"/>
    </location>
</feature>